<dbReference type="RefSeq" id="WP_145854586.1">
    <property type="nucleotide sequence ID" value="NZ_RPFW01000003.1"/>
</dbReference>
<evidence type="ECO:0000256" key="8">
    <source>
        <dbReference type="ARBA" id="ARBA00023136"/>
    </source>
</evidence>
<feature type="transmembrane region" description="Helical" evidence="11">
    <location>
        <begin position="115"/>
        <end position="133"/>
    </location>
</feature>
<feature type="transmembrane region" description="Helical" evidence="11">
    <location>
        <begin position="337"/>
        <end position="360"/>
    </location>
</feature>
<reference evidence="12 13" key="1">
    <citation type="submission" date="2018-11" db="EMBL/GenBank/DDBJ databases">
        <title>Trebonia kvetii gen.nov., sp.nov., a novel acidophilic actinobacterium, and proposal of the new actinobacterial family Treboniaceae fam. nov.</title>
        <authorList>
            <person name="Rapoport D."/>
            <person name="Sagova-Mareckova M."/>
            <person name="Sedlacek I."/>
            <person name="Provaznik J."/>
            <person name="Kralova S."/>
            <person name="Pavlinic D."/>
            <person name="Benes V."/>
            <person name="Kopecky J."/>
        </authorList>
    </citation>
    <scope>NUCLEOTIDE SEQUENCE [LARGE SCALE GENOMIC DNA]</scope>
    <source>
        <strain evidence="12 13">15Tr583</strain>
    </source>
</reference>
<dbReference type="Pfam" id="PF02653">
    <property type="entry name" value="BPD_transp_2"/>
    <property type="match status" value="1"/>
</dbReference>
<evidence type="ECO:0000256" key="2">
    <source>
        <dbReference type="ARBA" id="ARBA00022448"/>
    </source>
</evidence>
<dbReference type="CDD" id="cd06579">
    <property type="entry name" value="TM_PBP1_transp_AraH_like"/>
    <property type="match status" value="1"/>
</dbReference>
<comment type="function">
    <text evidence="9">Part of the binding-protein-dependent transport system for D-xylose. Probably responsible for the translocation of the substrate across the membrane.</text>
</comment>
<dbReference type="GO" id="GO:0005886">
    <property type="term" value="C:plasma membrane"/>
    <property type="evidence" value="ECO:0007669"/>
    <property type="project" value="UniProtKB-SubCell"/>
</dbReference>
<keyword evidence="6 11" id="KW-0812">Transmembrane</keyword>
<sequence length="452" mass="46721">MTADPGETPAGKAGAGTTDLTLDATVAAADVPPEILAQSLGQYMRASWLRIRSGNSGILPVLLAIVIVAVVFEIITPEHAYLRPSNLVYIFGLSTVYMVLAIAETIVLLLAEVDLSVGAVALIGGVIAFKLVQQPGPDWPWWAALLAALVICGGIGALQGALVALLRIPSFVVTLAGFLLFSGILIVILGGADSTVSLDTSIPNQNIIYDMVQGLIPPGFGWAILSTVVVVAGIVQLLRTFSRRRRGLTAPPLALIGIRIALLAIVGAAVVIICSVNRGSSLKSVTGIPWVIPIVLVVLGAWTLVLQRTRYGRYIYAIGGNPEAARRAGVSLPFIRIWAFALCSATAALGGILLGSFFLGQYSSNIADPGQLVLYTVAAAVIGGVSLFGGRGKAIHGVLGGLLIGGIAYGVTLLTLGSLSTPLQYILPGGVLLIAVLIDVSSRRGSGGVTRV</sequence>
<keyword evidence="7 11" id="KW-1133">Transmembrane helix</keyword>
<dbReference type="Proteomes" id="UP000460272">
    <property type="component" value="Unassembled WGS sequence"/>
</dbReference>
<name>A0A6P2BZL2_9ACTN</name>
<evidence type="ECO:0000256" key="5">
    <source>
        <dbReference type="ARBA" id="ARBA00022597"/>
    </source>
</evidence>
<comment type="caution">
    <text evidence="12">The sequence shown here is derived from an EMBL/GenBank/DDBJ whole genome shotgun (WGS) entry which is preliminary data.</text>
</comment>
<feature type="transmembrane region" description="Helical" evidence="11">
    <location>
        <begin position="288"/>
        <end position="306"/>
    </location>
</feature>
<dbReference type="GO" id="GO:0022857">
    <property type="term" value="F:transmembrane transporter activity"/>
    <property type="evidence" value="ECO:0007669"/>
    <property type="project" value="InterPro"/>
</dbReference>
<feature type="transmembrane region" description="Helical" evidence="11">
    <location>
        <begin position="139"/>
        <end position="164"/>
    </location>
</feature>
<dbReference type="PANTHER" id="PTHR32196:SF32">
    <property type="entry name" value="XYLOSE TRANSPORT SYSTEM PERMEASE PROTEIN XYLH"/>
    <property type="match status" value="1"/>
</dbReference>
<evidence type="ECO:0000313" key="12">
    <source>
        <dbReference type="EMBL" id="TVZ04534.1"/>
    </source>
</evidence>
<proteinExistence type="predicted"/>
<keyword evidence="3" id="KW-1003">Cell membrane</keyword>
<evidence type="ECO:0000256" key="3">
    <source>
        <dbReference type="ARBA" id="ARBA00022475"/>
    </source>
</evidence>
<dbReference type="InterPro" id="IPR001851">
    <property type="entry name" value="ABC_transp_permease"/>
</dbReference>
<evidence type="ECO:0000256" key="11">
    <source>
        <dbReference type="SAM" id="Phobius"/>
    </source>
</evidence>
<feature type="transmembrane region" description="Helical" evidence="11">
    <location>
        <begin position="57"/>
        <end position="75"/>
    </location>
</feature>
<evidence type="ECO:0000256" key="6">
    <source>
        <dbReference type="ARBA" id="ARBA00022692"/>
    </source>
</evidence>
<feature type="transmembrane region" description="Helical" evidence="11">
    <location>
        <begin position="253"/>
        <end position="276"/>
    </location>
</feature>
<organism evidence="12 13">
    <name type="scientific">Trebonia kvetii</name>
    <dbReference type="NCBI Taxonomy" id="2480626"/>
    <lineage>
        <taxon>Bacteria</taxon>
        <taxon>Bacillati</taxon>
        <taxon>Actinomycetota</taxon>
        <taxon>Actinomycetes</taxon>
        <taxon>Streptosporangiales</taxon>
        <taxon>Treboniaceae</taxon>
        <taxon>Trebonia</taxon>
    </lineage>
</organism>
<evidence type="ECO:0000256" key="1">
    <source>
        <dbReference type="ARBA" id="ARBA00004651"/>
    </source>
</evidence>
<feature type="transmembrane region" description="Helical" evidence="11">
    <location>
        <begin position="171"/>
        <end position="192"/>
    </location>
</feature>
<accession>A0A6P2BZL2</accession>
<keyword evidence="8 11" id="KW-0472">Membrane</keyword>
<dbReference type="OrthoDB" id="3468954at2"/>
<feature type="transmembrane region" description="Helical" evidence="11">
    <location>
        <begin position="425"/>
        <end position="442"/>
    </location>
</feature>
<dbReference type="AlphaFoldDB" id="A0A6P2BZL2"/>
<keyword evidence="5" id="KW-0762">Sugar transport</keyword>
<feature type="transmembrane region" description="Helical" evidence="11">
    <location>
        <begin position="372"/>
        <end position="390"/>
    </location>
</feature>
<feature type="transmembrane region" description="Helical" evidence="11">
    <location>
        <begin position="87"/>
        <end position="110"/>
    </location>
</feature>
<feature type="transmembrane region" description="Helical" evidence="11">
    <location>
        <begin position="220"/>
        <end position="241"/>
    </location>
</feature>
<protein>
    <recommendedName>
        <fullName evidence="10">Xylose transport system permease protein XylH</fullName>
    </recommendedName>
</protein>
<keyword evidence="13" id="KW-1185">Reference proteome</keyword>
<evidence type="ECO:0000256" key="9">
    <source>
        <dbReference type="ARBA" id="ARBA00035611"/>
    </source>
</evidence>
<evidence type="ECO:0000256" key="4">
    <source>
        <dbReference type="ARBA" id="ARBA00022519"/>
    </source>
</evidence>
<keyword evidence="4" id="KW-0997">Cell inner membrane</keyword>
<dbReference type="PANTHER" id="PTHR32196">
    <property type="entry name" value="ABC TRANSPORTER PERMEASE PROTEIN YPHD-RELATED-RELATED"/>
    <property type="match status" value="1"/>
</dbReference>
<gene>
    <name evidence="12" type="ORF">EAS64_19450</name>
</gene>
<dbReference type="EMBL" id="RPFW01000003">
    <property type="protein sequence ID" value="TVZ04534.1"/>
    <property type="molecule type" value="Genomic_DNA"/>
</dbReference>
<feature type="transmembrane region" description="Helical" evidence="11">
    <location>
        <begin position="397"/>
        <end position="419"/>
    </location>
</feature>
<keyword evidence="2" id="KW-0813">Transport</keyword>
<evidence type="ECO:0000256" key="7">
    <source>
        <dbReference type="ARBA" id="ARBA00022989"/>
    </source>
</evidence>
<evidence type="ECO:0000256" key="10">
    <source>
        <dbReference type="ARBA" id="ARBA00035686"/>
    </source>
</evidence>
<evidence type="ECO:0000313" key="13">
    <source>
        <dbReference type="Proteomes" id="UP000460272"/>
    </source>
</evidence>
<comment type="subcellular location">
    <subcellularLocation>
        <location evidence="1">Cell membrane</location>
        <topology evidence="1">Multi-pass membrane protein</topology>
    </subcellularLocation>
</comment>